<evidence type="ECO:0000256" key="7">
    <source>
        <dbReference type="ARBA" id="ARBA00047925"/>
    </source>
</evidence>
<dbReference type="Pfam" id="PF01513">
    <property type="entry name" value="NAD_kinase"/>
    <property type="match status" value="1"/>
</dbReference>
<comment type="similarity">
    <text evidence="8">Belongs to the NAD kinase family.</text>
</comment>
<feature type="binding site" evidence="8">
    <location>
        <begin position="146"/>
        <end position="147"/>
    </location>
    <ligand>
        <name>NAD(+)</name>
        <dbReference type="ChEBI" id="CHEBI:57540"/>
    </ligand>
</feature>
<dbReference type="PANTHER" id="PTHR20275">
    <property type="entry name" value="NAD KINASE"/>
    <property type="match status" value="1"/>
</dbReference>
<comment type="function">
    <text evidence="8">Involved in the regulation of the intracellular balance of NAD and NADP, and is a key enzyme in the biosynthesis of NADP. Catalyzes specifically the phosphorylation on 2'-hydroxyl of the adenosine moiety of NAD to yield NADP.</text>
</comment>
<evidence type="ECO:0000256" key="8">
    <source>
        <dbReference type="HAMAP-Rule" id="MF_00361"/>
    </source>
</evidence>
<dbReference type="NCBIfam" id="NF002306">
    <property type="entry name" value="PRK01231.1"/>
    <property type="match status" value="1"/>
</dbReference>
<evidence type="ECO:0000313" key="9">
    <source>
        <dbReference type="EMBL" id="GGG56902.1"/>
    </source>
</evidence>
<evidence type="ECO:0000256" key="2">
    <source>
        <dbReference type="ARBA" id="ARBA00022741"/>
    </source>
</evidence>
<comment type="catalytic activity">
    <reaction evidence="7 8">
        <text>NAD(+) + ATP = ADP + NADP(+) + H(+)</text>
        <dbReference type="Rhea" id="RHEA:18629"/>
        <dbReference type="ChEBI" id="CHEBI:15378"/>
        <dbReference type="ChEBI" id="CHEBI:30616"/>
        <dbReference type="ChEBI" id="CHEBI:57540"/>
        <dbReference type="ChEBI" id="CHEBI:58349"/>
        <dbReference type="ChEBI" id="CHEBI:456216"/>
        <dbReference type="EC" id="2.7.1.23"/>
    </reaction>
</comment>
<dbReference type="RefSeq" id="WP_068812975.1">
    <property type="nucleotide sequence ID" value="NZ_BMIY01000005.1"/>
</dbReference>
<dbReference type="InterPro" id="IPR017438">
    <property type="entry name" value="ATP-NAD_kinase_N"/>
</dbReference>
<feature type="binding site" evidence="8">
    <location>
        <position position="176"/>
    </location>
    <ligand>
        <name>NAD(+)</name>
        <dbReference type="ChEBI" id="CHEBI:57540"/>
    </ligand>
</feature>
<gene>
    <name evidence="8 9" type="primary">nadK</name>
    <name evidence="9" type="ORF">GCM10011403_12590</name>
</gene>
<sequence length="296" mass="32596">MSSFQKIGLVGRPDHAGVVTTLRRLIDFLLSRELDVKLESRTADMVPEIHQPHCHRDELGAQVDLVIVVGGDGSMLNAARALANDTVPVLGINRGRLGFLTDIRPDEIETALSKVLDGQFRDEYRFMLEFSVRRNNELLSGGTALNDVVLHPGTAAQMIEFELFVDQQFVNSQQSDGLIVATPTGSTAYSLSAGGPIMHPNMNALVLVPMNPHTLSSRPLVIDADLEICVNVVKQRSVLPLVSCDGAVQFYTEPGDQIIIRKKPGALRLIHPLDYNYYEACRSKLGWGNRLVKDND</sequence>
<keyword evidence="8" id="KW-0963">Cytoplasm</keyword>
<dbReference type="GO" id="GO:0051287">
    <property type="term" value="F:NAD binding"/>
    <property type="evidence" value="ECO:0007669"/>
    <property type="project" value="UniProtKB-ARBA"/>
</dbReference>
<dbReference type="EMBL" id="BMIY01000005">
    <property type="protein sequence ID" value="GGG56902.1"/>
    <property type="molecule type" value="Genomic_DNA"/>
</dbReference>
<keyword evidence="6 8" id="KW-0520">NAD</keyword>
<dbReference type="OrthoDB" id="9774737at2"/>
<evidence type="ECO:0000256" key="3">
    <source>
        <dbReference type="ARBA" id="ARBA00022777"/>
    </source>
</evidence>
<accession>A0A917GTH2</accession>
<feature type="binding site" evidence="8">
    <location>
        <begin position="72"/>
        <end position="73"/>
    </location>
    <ligand>
        <name>NAD(+)</name>
        <dbReference type="ChEBI" id="CHEBI:57540"/>
    </ligand>
</feature>
<dbReference type="GO" id="GO:0005737">
    <property type="term" value="C:cytoplasm"/>
    <property type="evidence" value="ECO:0007669"/>
    <property type="project" value="UniProtKB-SubCell"/>
</dbReference>
<dbReference type="PANTHER" id="PTHR20275:SF0">
    <property type="entry name" value="NAD KINASE"/>
    <property type="match status" value="1"/>
</dbReference>
<evidence type="ECO:0000256" key="4">
    <source>
        <dbReference type="ARBA" id="ARBA00022840"/>
    </source>
</evidence>
<dbReference type="InterPro" id="IPR017437">
    <property type="entry name" value="ATP-NAD_kinase_PpnK-typ_C"/>
</dbReference>
<organism evidence="9 10">
    <name type="scientific">Pseudohongiella nitratireducens</name>
    <dbReference type="NCBI Taxonomy" id="1768907"/>
    <lineage>
        <taxon>Bacteria</taxon>
        <taxon>Pseudomonadati</taxon>
        <taxon>Pseudomonadota</taxon>
        <taxon>Gammaproteobacteria</taxon>
        <taxon>Pseudomonadales</taxon>
        <taxon>Pseudohongiellaceae</taxon>
        <taxon>Pseudohongiella</taxon>
    </lineage>
</organism>
<dbReference type="EC" id="2.7.1.23" evidence="8"/>
<dbReference type="SUPFAM" id="SSF111331">
    <property type="entry name" value="NAD kinase/diacylglycerol kinase-like"/>
    <property type="match status" value="1"/>
</dbReference>
<proteinExistence type="inferred from homology"/>
<dbReference type="Gene3D" id="3.40.50.10330">
    <property type="entry name" value="Probable inorganic polyphosphate/atp-NAD kinase, domain 1"/>
    <property type="match status" value="1"/>
</dbReference>
<evidence type="ECO:0000256" key="6">
    <source>
        <dbReference type="ARBA" id="ARBA00023027"/>
    </source>
</evidence>
<dbReference type="InterPro" id="IPR016064">
    <property type="entry name" value="NAD/diacylglycerol_kinase_sf"/>
</dbReference>
<evidence type="ECO:0000256" key="1">
    <source>
        <dbReference type="ARBA" id="ARBA00022679"/>
    </source>
</evidence>
<dbReference type="Pfam" id="PF20143">
    <property type="entry name" value="NAD_kinase_C"/>
    <property type="match status" value="1"/>
</dbReference>
<dbReference type="Proteomes" id="UP000627715">
    <property type="component" value="Unassembled WGS sequence"/>
</dbReference>
<dbReference type="GO" id="GO:0046872">
    <property type="term" value="F:metal ion binding"/>
    <property type="evidence" value="ECO:0007669"/>
    <property type="project" value="UniProtKB-UniRule"/>
</dbReference>
<keyword evidence="10" id="KW-1185">Reference proteome</keyword>
<keyword evidence="4 8" id="KW-0067">ATP-binding</keyword>
<dbReference type="AlphaFoldDB" id="A0A917GTH2"/>
<name>A0A917GTH2_9GAMM</name>
<comment type="cofactor">
    <cofactor evidence="8">
        <name>a divalent metal cation</name>
        <dbReference type="ChEBI" id="CHEBI:60240"/>
    </cofactor>
</comment>
<feature type="active site" description="Proton acceptor" evidence="8">
    <location>
        <position position="72"/>
    </location>
</feature>
<protein>
    <recommendedName>
        <fullName evidence="8">NAD kinase</fullName>
        <ecNumber evidence="8">2.7.1.23</ecNumber>
    </recommendedName>
    <alternativeName>
        <fullName evidence="8">ATP-dependent NAD kinase</fullName>
    </alternativeName>
</protein>
<dbReference type="InterPro" id="IPR002504">
    <property type="entry name" value="NADK"/>
</dbReference>
<dbReference type="Gene3D" id="2.60.200.30">
    <property type="entry name" value="Probable inorganic polyphosphate/atp-NAD kinase, domain 2"/>
    <property type="match status" value="1"/>
</dbReference>
<keyword evidence="1 8" id="KW-0808">Transferase</keyword>
<dbReference type="FunFam" id="2.60.200.30:FF:000009">
    <property type="entry name" value="Poly(P)/ATP NAD kinase"/>
    <property type="match status" value="1"/>
</dbReference>
<reference evidence="9" key="2">
    <citation type="submission" date="2020-09" db="EMBL/GenBank/DDBJ databases">
        <authorList>
            <person name="Sun Q."/>
            <person name="Zhou Y."/>
        </authorList>
    </citation>
    <scope>NUCLEOTIDE SEQUENCE</scope>
    <source>
        <strain evidence="9">CGMCC 1.15425</strain>
    </source>
</reference>
<dbReference type="HAMAP" id="MF_00361">
    <property type="entry name" value="NAD_kinase"/>
    <property type="match status" value="1"/>
</dbReference>
<feature type="binding site" evidence="8">
    <location>
        <begin position="187"/>
        <end position="192"/>
    </location>
    <ligand>
        <name>NAD(+)</name>
        <dbReference type="ChEBI" id="CHEBI:57540"/>
    </ligand>
</feature>
<dbReference type="GO" id="GO:0006741">
    <property type="term" value="P:NADP+ biosynthetic process"/>
    <property type="evidence" value="ECO:0007669"/>
    <property type="project" value="UniProtKB-UniRule"/>
</dbReference>
<dbReference type="GO" id="GO:0005524">
    <property type="term" value="F:ATP binding"/>
    <property type="evidence" value="ECO:0007669"/>
    <property type="project" value="UniProtKB-KW"/>
</dbReference>
<keyword evidence="2 8" id="KW-0547">Nucleotide-binding</keyword>
<keyword evidence="3 8" id="KW-0418">Kinase</keyword>
<comment type="caution">
    <text evidence="9">The sequence shown here is derived from an EMBL/GenBank/DDBJ whole genome shotgun (WGS) entry which is preliminary data.</text>
</comment>
<reference evidence="9" key="1">
    <citation type="journal article" date="2014" name="Int. J. Syst. Evol. Microbiol.">
        <title>Complete genome sequence of Corynebacterium casei LMG S-19264T (=DSM 44701T), isolated from a smear-ripened cheese.</title>
        <authorList>
            <consortium name="US DOE Joint Genome Institute (JGI-PGF)"/>
            <person name="Walter F."/>
            <person name="Albersmeier A."/>
            <person name="Kalinowski J."/>
            <person name="Ruckert C."/>
        </authorList>
    </citation>
    <scope>NUCLEOTIDE SEQUENCE</scope>
    <source>
        <strain evidence="9">CGMCC 1.15425</strain>
    </source>
</reference>
<comment type="caution">
    <text evidence="8">Lacks conserved residue(s) required for the propagation of feature annotation.</text>
</comment>
<dbReference type="GO" id="GO:0003951">
    <property type="term" value="F:NAD+ kinase activity"/>
    <property type="evidence" value="ECO:0007669"/>
    <property type="project" value="UniProtKB-UniRule"/>
</dbReference>
<dbReference type="GO" id="GO:0019674">
    <property type="term" value="P:NAD+ metabolic process"/>
    <property type="evidence" value="ECO:0007669"/>
    <property type="project" value="InterPro"/>
</dbReference>
<evidence type="ECO:0000313" key="10">
    <source>
        <dbReference type="Proteomes" id="UP000627715"/>
    </source>
</evidence>
<evidence type="ECO:0000256" key="5">
    <source>
        <dbReference type="ARBA" id="ARBA00022857"/>
    </source>
</evidence>
<keyword evidence="5 8" id="KW-0521">NADP</keyword>
<comment type="subcellular location">
    <subcellularLocation>
        <location evidence="8">Cytoplasm</location>
    </subcellularLocation>
</comment>